<sequence>MKLVTEFLPSADEQTFWLAREVFEPDQILKYGLDDELPAYADTDFSKVGVSPEQMTNKWRAHWEHASYIQMVEMFRRKLITEEDVRDWFRLVEIPPFWRQKLIDSAYTWPTRVDVRRWWDMRTIDEAELRRLYSGMGYRGDNLDNYLLWTKVYTAFPDLIARWKNGWITIDDVKSELTGLGMPTARVEEMIQTKIKPAGTERVAGERDLTKTDIIKGVKKEVISWSEGIELLVDMGYSEDEADYILAINISALEGSPETMEEFRDITQRYRKAVGLPSKPVTEELLKAAAEVVRLTEEVKSLKEAVEAEEKTLIADVVLPEE</sequence>
<feature type="non-terminal residue" evidence="2">
    <location>
        <position position="322"/>
    </location>
</feature>
<feature type="coiled-coil region" evidence="1">
    <location>
        <begin position="285"/>
        <end position="312"/>
    </location>
</feature>
<gene>
    <name evidence="2" type="ORF">LCGC14_1943240</name>
</gene>
<evidence type="ECO:0000256" key="1">
    <source>
        <dbReference type="SAM" id="Coils"/>
    </source>
</evidence>
<reference evidence="2" key="1">
    <citation type="journal article" date="2015" name="Nature">
        <title>Complex archaea that bridge the gap between prokaryotes and eukaryotes.</title>
        <authorList>
            <person name="Spang A."/>
            <person name="Saw J.H."/>
            <person name="Jorgensen S.L."/>
            <person name="Zaremba-Niedzwiedzka K."/>
            <person name="Martijn J."/>
            <person name="Lind A.E."/>
            <person name="van Eijk R."/>
            <person name="Schleper C."/>
            <person name="Guy L."/>
            <person name="Ettema T.J."/>
        </authorList>
    </citation>
    <scope>NUCLEOTIDE SEQUENCE</scope>
</reference>
<comment type="caution">
    <text evidence="2">The sequence shown here is derived from an EMBL/GenBank/DDBJ whole genome shotgun (WGS) entry which is preliminary data.</text>
</comment>
<evidence type="ECO:0000313" key="2">
    <source>
        <dbReference type="EMBL" id="KKL86589.1"/>
    </source>
</evidence>
<accession>A0A0F9FJL7</accession>
<dbReference type="EMBL" id="LAZR01021072">
    <property type="protein sequence ID" value="KKL86589.1"/>
    <property type="molecule type" value="Genomic_DNA"/>
</dbReference>
<protein>
    <submittedName>
        <fullName evidence="2">Uncharacterized protein</fullName>
    </submittedName>
</protein>
<keyword evidence="1" id="KW-0175">Coiled coil</keyword>
<dbReference type="AlphaFoldDB" id="A0A0F9FJL7"/>
<proteinExistence type="predicted"/>
<name>A0A0F9FJL7_9ZZZZ</name>
<organism evidence="2">
    <name type="scientific">marine sediment metagenome</name>
    <dbReference type="NCBI Taxonomy" id="412755"/>
    <lineage>
        <taxon>unclassified sequences</taxon>
        <taxon>metagenomes</taxon>
        <taxon>ecological metagenomes</taxon>
    </lineage>
</organism>